<evidence type="ECO:0000313" key="2">
    <source>
        <dbReference type="Proteomes" id="UP000017023"/>
    </source>
</evidence>
<sequence>MNFSTISIRLRAKRYDFTRLFDAKHHAKCLIWQRKSYGSVKHIALNNDKK</sequence>
<protein>
    <submittedName>
        <fullName evidence="1">Uncharacterized protein</fullName>
    </submittedName>
</protein>
<comment type="caution">
    <text evidence="1">The sequence shown here is derived from an EMBL/GenBank/DDBJ whole genome shotgun (WGS) entry which is preliminary data.</text>
</comment>
<dbReference type="Proteomes" id="UP000017023">
    <property type="component" value="Unassembled WGS sequence"/>
</dbReference>
<proteinExistence type="predicted"/>
<accession>U2LD89</accession>
<reference evidence="1 2" key="1">
    <citation type="submission" date="2013-08" db="EMBL/GenBank/DDBJ databases">
        <authorList>
            <person name="Durkin A.S."/>
            <person name="Haft D.R."/>
            <person name="McCorrison J."/>
            <person name="Torralba M."/>
            <person name="Gillis M."/>
            <person name="Haft D.H."/>
            <person name="Methe B."/>
            <person name="Sutton G."/>
            <person name="Nelson K.E."/>
        </authorList>
    </citation>
    <scope>NUCLEOTIDE SEQUENCE [LARGE SCALE GENOMIC DNA]</scope>
    <source>
        <strain evidence="1 2">F0493</strain>
    </source>
</reference>
<dbReference type="PATRIC" id="fig|1395125.3.peg.494"/>
<organism evidence="1 2">
    <name type="scientific">Segatella salivae F0493</name>
    <dbReference type="NCBI Taxonomy" id="1395125"/>
    <lineage>
        <taxon>Bacteria</taxon>
        <taxon>Pseudomonadati</taxon>
        <taxon>Bacteroidota</taxon>
        <taxon>Bacteroidia</taxon>
        <taxon>Bacteroidales</taxon>
        <taxon>Prevotellaceae</taxon>
        <taxon>Segatella</taxon>
    </lineage>
</organism>
<name>U2LD89_9BACT</name>
<dbReference type="EMBL" id="AWGW01000006">
    <property type="protein sequence ID" value="ERK02271.1"/>
    <property type="molecule type" value="Genomic_DNA"/>
</dbReference>
<gene>
    <name evidence="1" type="ORF">HMPREF9145_0702</name>
</gene>
<evidence type="ECO:0000313" key="1">
    <source>
        <dbReference type="EMBL" id="ERK02271.1"/>
    </source>
</evidence>
<dbReference type="AlphaFoldDB" id="U2LD89"/>